<keyword evidence="4" id="KW-1185">Reference proteome</keyword>
<evidence type="ECO:0000256" key="1">
    <source>
        <dbReference type="ARBA" id="ARBA00004141"/>
    </source>
</evidence>
<keyword evidence="2" id="KW-0812">Transmembrane</keyword>
<dbReference type="GO" id="GO:0016020">
    <property type="term" value="C:membrane"/>
    <property type="evidence" value="ECO:0007669"/>
    <property type="project" value="UniProtKB-SubCell"/>
</dbReference>
<keyword evidence="2" id="KW-1133">Transmembrane helix</keyword>
<accession>A0ABC8R9M0</accession>
<protein>
    <recommendedName>
        <fullName evidence="5">Sodium/metabolite cotransporter BASS4, chloroplastic</fullName>
    </recommendedName>
</protein>
<dbReference type="Proteomes" id="UP001642360">
    <property type="component" value="Unassembled WGS sequence"/>
</dbReference>
<keyword evidence="2" id="KW-0472">Membrane</keyword>
<dbReference type="PANTHER" id="PTHR18640">
    <property type="entry name" value="SOLUTE CARRIER FAMILY 10 MEMBER 7"/>
    <property type="match status" value="1"/>
</dbReference>
<proteinExistence type="predicted"/>
<evidence type="ECO:0008006" key="5">
    <source>
        <dbReference type="Google" id="ProtNLM"/>
    </source>
</evidence>
<evidence type="ECO:0000256" key="2">
    <source>
        <dbReference type="SAM" id="Phobius"/>
    </source>
</evidence>
<comment type="caution">
    <text evidence="3">The sequence shown here is derived from an EMBL/GenBank/DDBJ whole genome shotgun (WGS) entry which is preliminary data.</text>
</comment>
<comment type="subcellular location">
    <subcellularLocation>
        <location evidence="1">Membrane</location>
        <topology evidence="1">Multi-pass membrane protein</topology>
    </subcellularLocation>
</comment>
<dbReference type="Gene3D" id="1.20.1530.20">
    <property type="match status" value="1"/>
</dbReference>
<reference evidence="3 4" key="1">
    <citation type="submission" date="2024-02" db="EMBL/GenBank/DDBJ databases">
        <authorList>
            <person name="Vignale AGUSTIN F."/>
            <person name="Sosa J E."/>
            <person name="Modenutti C."/>
        </authorList>
    </citation>
    <scope>NUCLEOTIDE SEQUENCE [LARGE SCALE GENOMIC DNA]</scope>
</reference>
<dbReference type="PANTHER" id="PTHR18640:SF10">
    <property type="entry name" value="SODIUM_METABOLITE COTRANSPORTER BASS4, CHLOROPLASTIC-RELATED"/>
    <property type="match status" value="1"/>
</dbReference>
<gene>
    <name evidence="3" type="ORF">ILEXP_LOCUS9286</name>
</gene>
<dbReference type="Pfam" id="PF13593">
    <property type="entry name" value="SBF_like"/>
    <property type="match status" value="1"/>
</dbReference>
<dbReference type="AlphaFoldDB" id="A0ABC8R9M0"/>
<dbReference type="EMBL" id="CAUOFW020001165">
    <property type="protein sequence ID" value="CAK9141693.1"/>
    <property type="molecule type" value="Genomic_DNA"/>
</dbReference>
<dbReference type="InterPro" id="IPR038770">
    <property type="entry name" value="Na+/solute_symporter_sf"/>
</dbReference>
<evidence type="ECO:0000313" key="3">
    <source>
        <dbReference type="EMBL" id="CAK9141693.1"/>
    </source>
</evidence>
<feature type="transmembrane region" description="Helical" evidence="2">
    <location>
        <begin position="20"/>
        <end position="40"/>
    </location>
</feature>
<evidence type="ECO:0000313" key="4">
    <source>
        <dbReference type="Proteomes" id="UP001642360"/>
    </source>
</evidence>
<dbReference type="InterPro" id="IPR016833">
    <property type="entry name" value="Put_Na-Bile_cotransptr"/>
</dbReference>
<name>A0ABC8R9M0_9AQUA</name>
<sequence length="119" mass="12781">MASLEYHQLTGFVLVYHRLLHLSLLTFNALGILSLSAISGGSESMFSKKQNATALLLVASQKTLPVMVAVVEQLGGALGESGLLVLPCVAAHLNQIIMDSFLVSFWFQKEHSLKIAKGA</sequence>
<organism evidence="3 4">
    <name type="scientific">Ilex paraguariensis</name>
    <name type="common">yerba mate</name>
    <dbReference type="NCBI Taxonomy" id="185542"/>
    <lineage>
        <taxon>Eukaryota</taxon>
        <taxon>Viridiplantae</taxon>
        <taxon>Streptophyta</taxon>
        <taxon>Embryophyta</taxon>
        <taxon>Tracheophyta</taxon>
        <taxon>Spermatophyta</taxon>
        <taxon>Magnoliopsida</taxon>
        <taxon>eudicotyledons</taxon>
        <taxon>Gunneridae</taxon>
        <taxon>Pentapetalae</taxon>
        <taxon>asterids</taxon>
        <taxon>campanulids</taxon>
        <taxon>Aquifoliales</taxon>
        <taxon>Aquifoliaceae</taxon>
        <taxon>Ilex</taxon>
    </lineage>
</organism>